<organism evidence="5 7">
    <name type="scientific">Blattamonas nauphoetae</name>
    <dbReference type="NCBI Taxonomy" id="2049346"/>
    <lineage>
        <taxon>Eukaryota</taxon>
        <taxon>Metamonada</taxon>
        <taxon>Preaxostyla</taxon>
        <taxon>Oxymonadida</taxon>
        <taxon>Blattamonas</taxon>
    </lineage>
</organism>
<dbReference type="EMBL" id="JARBJD010000189">
    <property type="protein sequence ID" value="KAK2947884.1"/>
    <property type="molecule type" value="Genomic_DNA"/>
</dbReference>
<evidence type="ECO:0000313" key="5">
    <source>
        <dbReference type="EMBL" id="KAK2954529.1"/>
    </source>
</evidence>
<accession>A0ABQ9XRL3</accession>
<evidence type="ECO:0000313" key="3">
    <source>
        <dbReference type="EMBL" id="KAK2951772.1"/>
    </source>
</evidence>
<reference evidence="5 7" key="1">
    <citation type="journal article" date="2022" name="bioRxiv">
        <title>Genomics of Preaxostyla Flagellates Illuminates Evolutionary Transitions and the Path Towards Mitochondrial Loss.</title>
        <authorList>
            <person name="Novak L.V.F."/>
            <person name="Treitli S.C."/>
            <person name="Pyrih J."/>
            <person name="Halakuc P."/>
            <person name="Pipaliya S.V."/>
            <person name="Vacek V."/>
            <person name="Brzon O."/>
            <person name="Soukal P."/>
            <person name="Eme L."/>
            <person name="Dacks J.B."/>
            <person name="Karnkowska A."/>
            <person name="Elias M."/>
            <person name="Hampl V."/>
        </authorList>
    </citation>
    <scope>NUCLEOTIDE SEQUENCE [LARGE SCALE GENOMIC DNA]</scope>
    <source>
        <strain evidence="5">NAU3</strain>
        <tissue evidence="5">Gut</tissue>
    </source>
</reference>
<dbReference type="EMBL" id="JARBJD010000088">
    <property type="protein sequence ID" value="KAK2953683.1"/>
    <property type="molecule type" value="Genomic_DNA"/>
</dbReference>
<dbReference type="EMBL" id="JARBJD010000008">
    <property type="protein sequence ID" value="KAK2962890.1"/>
    <property type="molecule type" value="Genomic_DNA"/>
</dbReference>
<keyword evidence="7" id="KW-1185">Reference proteome</keyword>
<evidence type="ECO:0000313" key="7">
    <source>
        <dbReference type="Proteomes" id="UP001281761"/>
    </source>
</evidence>
<comment type="caution">
    <text evidence="5">The sequence shown here is derived from an EMBL/GenBank/DDBJ whole genome shotgun (WGS) entry which is preliminary data.</text>
</comment>
<evidence type="ECO:0000313" key="4">
    <source>
        <dbReference type="EMBL" id="KAK2953683.1"/>
    </source>
</evidence>
<dbReference type="EMBL" id="JARBJD010000077">
    <property type="protein sequence ID" value="KAK2954529.1"/>
    <property type="molecule type" value="Genomic_DNA"/>
</dbReference>
<evidence type="ECO:0000313" key="6">
    <source>
        <dbReference type="EMBL" id="KAK2962890.1"/>
    </source>
</evidence>
<evidence type="ECO:0000313" key="1">
    <source>
        <dbReference type="EMBL" id="KAK2940087.1"/>
    </source>
</evidence>
<proteinExistence type="predicted"/>
<sequence>MKKQKKPRTPHQKAIVREMAKSEYFGMSRAERVVRVEKNLRLKKGIVNRVAKVDSSAVKRARRAIAENRDCGVNGRPCRLNKSLRSDLFSQFQKQKSDRGTVKLPVLQKESDMDLPQQRFFDGA</sequence>
<dbReference type="EMBL" id="JARBJD010000747">
    <property type="protein sequence ID" value="KAK2940087.1"/>
    <property type="molecule type" value="Genomic_DNA"/>
</dbReference>
<dbReference type="Proteomes" id="UP001281761">
    <property type="component" value="Unassembled WGS sequence"/>
</dbReference>
<evidence type="ECO:0000313" key="2">
    <source>
        <dbReference type="EMBL" id="KAK2947884.1"/>
    </source>
</evidence>
<dbReference type="EMBL" id="JARBJD010000113">
    <property type="protein sequence ID" value="KAK2951772.1"/>
    <property type="molecule type" value="Genomic_DNA"/>
</dbReference>
<name>A0ABQ9XRL3_9EUKA</name>
<gene>
    <name evidence="5" type="ORF">BLNAU_10549</name>
    <name evidence="4" type="ORF">BLNAU_11404</name>
    <name evidence="3" type="ORF">BLNAU_13265</name>
    <name evidence="2" type="ORF">BLNAU_17209</name>
    <name evidence="6" type="ORF">BLNAU_1913</name>
    <name evidence="1" type="ORF">BLNAU_24999</name>
</gene>
<protein>
    <submittedName>
        <fullName evidence="5">Uncharacterized protein</fullName>
    </submittedName>
</protein>